<reference evidence="2" key="1">
    <citation type="journal article" date="2011" name="Proc. Natl. Acad. Sci. U.S.A.">
        <title>The genome of the fire ant Solenopsis invicta.</title>
        <authorList>
            <person name="Wurm Y."/>
            <person name="Wang J."/>
            <person name="Riba-Grognuz O."/>
            <person name="Corona M."/>
            <person name="Nygaard S."/>
            <person name="Hunt B.G."/>
            <person name="Ingram K.K."/>
            <person name="Falquet L."/>
            <person name="Nipitwattanaphon M."/>
            <person name="Gotzek D."/>
            <person name="Dijkstra M.B."/>
            <person name="Oettler J."/>
            <person name="Comtesse F."/>
            <person name="Shih C.J."/>
            <person name="Wu W.J."/>
            <person name="Yang C.C."/>
            <person name="Thomas J."/>
            <person name="Beaudoing E."/>
            <person name="Pradervand S."/>
            <person name="Flegel V."/>
            <person name="Cook E.D."/>
            <person name="Fabbretti R."/>
            <person name="Stockinger H."/>
            <person name="Long L."/>
            <person name="Farmerie W.G."/>
            <person name="Oakey J."/>
            <person name="Boomsma J.J."/>
            <person name="Pamilo P."/>
            <person name="Yi S.V."/>
            <person name="Heinze J."/>
            <person name="Goodisman M.A."/>
            <person name="Farinelli L."/>
            <person name="Harshman K."/>
            <person name="Hulo N."/>
            <person name="Cerutti L."/>
            <person name="Xenarios I."/>
            <person name="Shoemaker D."/>
            <person name="Keller L."/>
        </authorList>
    </citation>
    <scope>NUCLEOTIDE SEQUENCE [LARGE SCALE GENOMIC DNA]</scope>
</reference>
<protein>
    <recommendedName>
        <fullName evidence="1">DUF4371 domain-containing protein</fullName>
    </recommendedName>
</protein>
<evidence type="ECO:0000313" key="2">
    <source>
        <dbReference type="EMBL" id="EFZ12384.1"/>
    </source>
</evidence>
<dbReference type="OMA" id="DPEQNDG"/>
<dbReference type="AlphaFoldDB" id="E9J469"/>
<gene>
    <name evidence="2" type="ORF">SINV_04814</name>
</gene>
<dbReference type="InterPro" id="IPR012337">
    <property type="entry name" value="RNaseH-like_sf"/>
</dbReference>
<dbReference type="PANTHER" id="PTHR45749">
    <property type="match status" value="1"/>
</dbReference>
<dbReference type="PANTHER" id="PTHR45749:SF21">
    <property type="entry name" value="DUF4371 DOMAIN-CONTAINING PROTEIN"/>
    <property type="match status" value="1"/>
</dbReference>
<sequence>AGKGCQELKQLVKQPFCNWKKSLETFKSHENLEYHKKSLLDYESASLITTKKQDMISVQINKQRKEEAERNRKYLKPIIETILLCGRQGLSLRGHRDDGRIDPQIDPEQNDGNFRALLRFKIRDDKELCHLFQIQNKTILYTSKTTQNKIIEVCNSLILKKLISRIKDSGFFSILVDETTDIASNEQMSLCIRIFNNQTMHIEELFLQFYTIHDLTGEGLANSILKAVMELGLDPMKIRGQGYDGAASMSGNFNGVKAHILKKYPLAKYVHCTAHVLNLAISDSCKMKEIKHCMGIISKI</sequence>
<feature type="non-terminal residue" evidence="2">
    <location>
        <position position="1"/>
    </location>
</feature>
<dbReference type="InterPro" id="IPR025398">
    <property type="entry name" value="DUF4371"/>
</dbReference>
<feature type="domain" description="DUF4371" evidence="1">
    <location>
        <begin position="15"/>
        <end position="255"/>
    </location>
</feature>
<proteinExistence type="predicted"/>
<dbReference type="EMBL" id="GL768079">
    <property type="protein sequence ID" value="EFZ12384.1"/>
    <property type="molecule type" value="Genomic_DNA"/>
</dbReference>
<organism>
    <name type="scientific">Solenopsis invicta</name>
    <name type="common">Red imported fire ant</name>
    <name type="synonym">Solenopsis wagneri</name>
    <dbReference type="NCBI Taxonomy" id="13686"/>
    <lineage>
        <taxon>Eukaryota</taxon>
        <taxon>Metazoa</taxon>
        <taxon>Ecdysozoa</taxon>
        <taxon>Arthropoda</taxon>
        <taxon>Hexapoda</taxon>
        <taxon>Insecta</taxon>
        <taxon>Pterygota</taxon>
        <taxon>Neoptera</taxon>
        <taxon>Endopterygota</taxon>
        <taxon>Hymenoptera</taxon>
        <taxon>Apocrita</taxon>
        <taxon>Aculeata</taxon>
        <taxon>Formicoidea</taxon>
        <taxon>Formicidae</taxon>
        <taxon>Myrmicinae</taxon>
        <taxon>Solenopsis</taxon>
    </lineage>
</organism>
<accession>E9J469</accession>
<name>E9J469_SOLIN</name>
<dbReference type="SUPFAM" id="SSF53098">
    <property type="entry name" value="Ribonuclease H-like"/>
    <property type="match status" value="1"/>
</dbReference>
<feature type="non-terminal residue" evidence="2">
    <location>
        <position position="300"/>
    </location>
</feature>
<dbReference type="Pfam" id="PF14291">
    <property type="entry name" value="DUF4371"/>
    <property type="match status" value="1"/>
</dbReference>
<dbReference type="HOGENOM" id="CLU_006175_1_2_1"/>
<evidence type="ECO:0000259" key="1">
    <source>
        <dbReference type="Pfam" id="PF14291"/>
    </source>
</evidence>